<dbReference type="CDD" id="cd12108">
    <property type="entry name" value="Hr-like"/>
    <property type="match status" value="1"/>
</dbReference>
<sequence>MSAAPFVLAQNVREFGSPAAGGGTVRFAGLLLIHAALRRDLLRLPAAIRTLGPRDEVRADAVVRHWQFLADMLLRYHEYQDARLWPLLRRTVPELRLLANWLEADHHGLEQSAAATTACVLETALTRSGAWNAAHVMEGFAIELQGHLRIEETQVLPVMRDAFAEDAEIGTLADLLRWTRAAGPGTADLLAWLLDGVPPSIADDLLHQCDDSAVRQWPHWRDTYARVTAELWDDEPPHLP</sequence>
<dbReference type="Proteomes" id="UP000249340">
    <property type="component" value="Chromosome"/>
</dbReference>
<gene>
    <name evidence="1" type="ORF">C7M71_006795</name>
</gene>
<dbReference type="RefSeq" id="WP_111489186.1">
    <property type="nucleotide sequence ID" value="NZ_CP031264.1"/>
</dbReference>
<accession>A0A345STY3</accession>
<dbReference type="Gene3D" id="1.20.120.520">
    <property type="entry name" value="nmb1532 protein domain like"/>
    <property type="match status" value="1"/>
</dbReference>
<dbReference type="KEGG" id="stri:C7M71_006795"/>
<organism evidence="1 2">
    <name type="scientific">Peterkaempfera bronchialis</name>
    <dbReference type="NCBI Taxonomy" id="2126346"/>
    <lineage>
        <taxon>Bacteria</taxon>
        <taxon>Bacillati</taxon>
        <taxon>Actinomycetota</taxon>
        <taxon>Actinomycetes</taxon>
        <taxon>Kitasatosporales</taxon>
        <taxon>Streptomycetaceae</taxon>
        <taxon>Peterkaempfera</taxon>
    </lineage>
</organism>
<proteinExistence type="predicted"/>
<reference evidence="1" key="1">
    <citation type="submission" date="2018-07" db="EMBL/GenBank/DDBJ databases">
        <authorList>
            <person name="Batra D."/>
            <person name="Gulvik C.A."/>
        </authorList>
    </citation>
    <scope>NUCLEOTIDE SEQUENCE</scope>
    <source>
        <strain evidence="1">DSM 106435</strain>
    </source>
</reference>
<dbReference type="AlphaFoldDB" id="A0A345STY3"/>
<dbReference type="EMBL" id="CP031264">
    <property type="protein sequence ID" value="AXI77188.1"/>
    <property type="molecule type" value="Genomic_DNA"/>
</dbReference>
<protein>
    <submittedName>
        <fullName evidence="1">Hemerythrin domain-containing protein</fullName>
    </submittedName>
</protein>
<reference evidence="1" key="2">
    <citation type="journal article" date="2019" name="Int. J. Syst. Evol. Microbiol.">
        <title>Streptacidiphilus bronchialis sp. nov., a ciprofloxacin-resistant bacterium from a human clinical specimen; reclassification of Streptomyces griseoplanus as Streptacidiphilus griseoplanus comb. nov. and emended description of the genus Streptacidiphilus.</title>
        <authorList>
            <person name="Nouioui I."/>
            <person name="Klenk H.P."/>
            <person name="Igual J.M."/>
            <person name="Gulvik C.A."/>
            <person name="Lasker B.A."/>
            <person name="McQuiston J.R."/>
        </authorList>
    </citation>
    <scope>NUCLEOTIDE SEQUENCE</scope>
    <source>
        <strain evidence="1">DSM 106435</strain>
    </source>
</reference>
<evidence type="ECO:0000313" key="1">
    <source>
        <dbReference type="EMBL" id="AXI77188.1"/>
    </source>
</evidence>
<keyword evidence="2" id="KW-1185">Reference proteome</keyword>
<name>A0A345STY3_9ACTN</name>
<evidence type="ECO:0000313" key="2">
    <source>
        <dbReference type="Proteomes" id="UP000249340"/>
    </source>
</evidence>
<dbReference type="OrthoDB" id="5197650at2"/>